<dbReference type="RefSeq" id="WP_283417091.1">
    <property type="nucleotide sequence ID" value="NZ_FXUO01000005.1"/>
</dbReference>
<proteinExistence type="predicted"/>
<dbReference type="Pfam" id="PF00756">
    <property type="entry name" value="Esterase"/>
    <property type="match status" value="1"/>
</dbReference>
<dbReference type="PANTHER" id="PTHR48098:SF1">
    <property type="entry name" value="DIACYLGLYCEROL ACYLTRANSFERASE_MYCOLYLTRANSFERASE AG85A"/>
    <property type="match status" value="1"/>
</dbReference>
<dbReference type="Proteomes" id="UP001158050">
    <property type="component" value="Unassembled WGS sequence"/>
</dbReference>
<dbReference type="InterPro" id="IPR029058">
    <property type="entry name" value="AB_hydrolase_fold"/>
</dbReference>
<name>A0ABY1R467_9FLAO</name>
<protein>
    <submittedName>
        <fullName evidence="1">Enterochelin esterase</fullName>
    </submittedName>
</protein>
<accession>A0ABY1R467</accession>
<keyword evidence="2" id="KW-1185">Reference proteome</keyword>
<dbReference type="PANTHER" id="PTHR48098">
    <property type="entry name" value="ENTEROCHELIN ESTERASE-RELATED"/>
    <property type="match status" value="1"/>
</dbReference>
<dbReference type="InterPro" id="IPR050583">
    <property type="entry name" value="Mycobacterial_A85_antigen"/>
</dbReference>
<organism evidence="1 2">
    <name type="scientific">Epilithonimonas pallida</name>
    <dbReference type="NCBI Taxonomy" id="373671"/>
    <lineage>
        <taxon>Bacteria</taxon>
        <taxon>Pseudomonadati</taxon>
        <taxon>Bacteroidota</taxon>
        <taxon>Flavobacteriia</taxon>
        <taxon>Flavobacteriales</taxon>
        <taxon>Weeksellaceae</taxon>
        <taxon>Chryseobacterium group</taxon>
        <taxon>Epilithonimonas</taxon>
    </lineage>
</organism>
<dbReference type="SUPFAM" id="SSF53474">
    <property type="entry name" value="alpha/beta-Hydrolases"/>
    <property type="match status" value="1"/>
</dbReference>
<comment type="caution">
    <text evidence="1">The sequence shown here is derived from an EMBL/GenBank/DDBJ whole genome shotgun (WGS) entry which is preliminary data.</text>
</comment>
<evidence type="ECO:0000313" key="1">
    <source>
        <dbReference type="EMBL" id="SMP94153.1"/>
    </source>
</evidence>
<sequence length="373" mass="43604">MFRKIICLIIILRTAISIDAQKIVKGSNLILNRNSIAVDKANQVKIRFYKPTAKSIKLKGGDVFSNLNIRTQKDVYGYWNIITSPVPIGFHYFWIEADNEKYLIPKREKYFAYNSFVNGFEIDSGEDFFKNKNVSKGKIRKHNYFSKGLVKRNYYMYYPANFNSKNAYPLLVLYHGAGEDNTGWIHQGRIQYILDNLIAEKRIDPIMVLLAEGDIERNTNADIETSTLENIDSIEKNLTDSILLPLKQRCNITHFYIAGLSRGSFQALKISNDYPDIFSKVGLFSPVIYGGSKVDDFKLLNTSTFQNQSFFIGIGNKEKERYYHFKNSLQTELEKQNTNFKMYESQDTYHEWLTWRRCLYQFLIWLNEKQVDK</sequence>
<gene>
    <name evidence="1" type="ORF">SAMN05421679_105261</name>
</gene>
<dbReference type="Gene3D" id="3.40.50.1820">
    <property type="entry name" value="alpha/beta hydrolase"/>
    <property type="match status" value="1"/>
</dbReference>
<evidence type="ECO:0000313" key="2">
    <source>
        <dbReference type="Proteomes" id="UP001158050"/>
    </source>
</evidence>
<dbReference type="EMBL" id="FXUO01000005">
    <property type="protein sequence ID" value="SMP94153.1"/>
    <property type="molecule type" value="Genomic_DNA"/>
</dbReference>
<reference evidence="1 2" key="1">
    <citation type="submission" date="2017-05" db="EMBL/GenBank/DDBJ databases">
        <authorList>
            <person name="Varghese N."/>
            <person name="Submissions S."/>
        </authorList>
    </citation>
    <scope>NUCLEOTIDE SEQUENCE [LARGE SCALE GENOMIC DNA]</scope>
    <source>
        <strain evidence="1 2">DSM 18015</strain>
    </source>
</reference>
<dbReference type="InterPro" id="IPR000801">
    <property type="entry name" value="Esterase-like"/>
</dbReference>